<evidence type="ECO:0008006" key="4">
    <source>
        <dbReference type="Google" id="ProtNLM"/>
    </source>
</evidence>
<accession>A0A3P3YPH4</accession>
<keyword evidence="1" id="KW-0732">Signal</keyword>
<feature type="chain" id="PRO_5018096007" description="Glycosyl transferase 64 domain-containing protein" evidence="1">
    <location>
        <begin position="24"/>
        <end position="405"/>
    </location>
</feature>
<evidence type="ECO:0000256" key="1">
    <source>
        <dbReference type="SAM" id="SignalP"/>
    </source>
</evidence>
<keyword evidence="2" id="KW-0496">Mitochondrion</keyword>
<protein>
    <recommendedName>
        <fullName evidence="4">Glycosyl transferase 64 domain-containing protein</fullName>
    </recommendedName>
</protein>
<dbReference type="EMBL" id="OVEO01000018">
    <property type="protein sequence ID" value="SPR01710.1"/>
    <property type="molecule type" value="Genomic_DNA"/>
</dbReference>
<name>A0A3P3YPH4_PLABS</name>
<reference evidence="2 3" key="1">
    <citation type="submission" date="2018-03" db="EMBL/GenBank/DDBJ databases">
        <authorList>
            <person name="Fogelqvist J."/>
        </authorList>
    </citation>
    <scope>NUCLEOTIDE SEQUENCE [LARGE SCALE GENOMIC DNA]</scope>
</reference>
<geneLocation type="mitochondrion" evidence="2"/>
<feature type="signal peptide" evidence="1">
    <location>
        <begin position="1"/>
        <end position="23"/>
    </location>
</feature>
<evidence type="ECO:0000313" key="2">
    <source>
        <dbReference type="EMBL" id="SPR01710.1"/>
    </source>
</evidence>
<dbReference type="AlphaFoldDB" id="A0A3P3YPH4"/>
<sequence length="405" mass="45036">MSPPPRRCPPWLPILVVASLVLSLQLTYQAASTFPVARRGEPPQQQGGGVGPRFSIVCRMYSGTAPEWWQAFVVGHQLFWPRAWTNSDVVVVLDAESAHDWRVASVLSRLPPFPAVVFEAKPGPGVLCASFRSEGYCRQMYSNFFADRQTEADFVGFVDSDTMFITPVAVGDLFVGGKPRVSAYNGCCTGWNSPIERAIGGKPVAEFMTSSSFPFIVHRGHFAPMRAHIARTLGAATFDDAFHTICAEYGEQYSQYDLMGHYLWYAHRDDYAWHFRAPRGHDAFQAAQSDDADVLAAMQTRPAVSLMKMIGHSDFGSLLTVWSDYVCVAANWTAPGCPLLAASPHRDAIEDGVHWNMFVDWNTVPGAAAERGLPLGQKRFYPRLETPVDGYKDLARRRQAHPDQW</sequence>
<proteinExistence type="predicted"/>
<organism evidence="2 3">
    <name type="scientific">Plasmodiophora brassicae</name>
    <name type="common">Clubroot disease agent</name>
    <dbReference type="NCBI Taxonomy" id="37360"/>
    <lineage>
        <taxon>Eukaryota</taxon>
        <taxon>Sar</taxon>
        <taxon>Rhizaria</taxon>
        <taxon>Endomyxa</taxon>
        <taxon>Phytomyxea</taxon>
        <taxon>Plasmodiophorida</taxon>
        <taxon>Plasmodiophoridae</taxon>
        <taxon>Plasmodiophora</taxon>
    </lineage>
</organism>
<dbReference type="Proteomes" id="UP000290189">
    <property type="component" value="Unassembled WGS sequence"/>
</dbReference>
<evidence type="ECO:0000313" key="3">
    <source>
        <dbReference type="Proteomes" id="UP000290189"/>
    </source>
</evidence>
<gene>
    <name evidence="2" type="ORF">PLBR_LOCUS8925</name>
</gene>